<organism evidence="2 3">
    <name type="scientific">Dunaliella salina</name>
    <name type="common">Green alga</name>
    <name type="synonym">Protococcus salinus</name>
    <dbReference type="NCBI Taxonomy" id="3046"/>
    <lineage>
        <taxon>Eukaryota</taxon>
        <taxon>Viridiplantae</taxon>
        <taxon>Chlorophyta</taxon>
        <taxon>core chlorophytes</taxon>
        <taxon>Chlorophyceae</taxon>
        <taxon>CS clade</taxon>
        <taxon>Chlamydomonadales</taxon>
        <taxon>Dunaliellaceae</taxon>
        <taxon>Dunaliella</taxon>
    </lineage>
</organism>
<feature type="region of interest" description="Disordered" evidence="1">
    <location>
        <begin position="1"/>
        <end position="89"/>
    </location>
</feature>
<dbReference type="EMBL" id="MU071226">
    <property type="protein sequence ID" value="KAF5826180.1"/>
    <property type="molecule type" value="Genomic_DNA"/>
</dbReference>
<gene>
    <name evidence="2" type="ORF">DUNSADRAFT_4301</name>
</gene>
<evidence type="ECO:0000313" key="3">
    <source>
        <dbReference type="Proteomes" id="UP000815325"/>
    </source>
</evidence>
<reference evidence="2" key="1">
    <citation type="submission" date="2017-08" db="EMBL/GenBank/DDBJ databases">
        <authorList>
            <person name="Polle J.E."/>
            <person name="Barry K."/>
            <person name="Cushman J."/>
            <person name="Schmutz J."/>
            <person name="Tran D."/>
            <person name="Hathwaick L.T."/>
            <person name="Yim W.C."/>
            <person name="Jenkins J."/>
            <person name="Mckie-Krisberg Z.M."/>
            <person name="Prochnik S."/>
            <person name="Lindquist E."/>
            <person name="Dockter R.B."/>
            <person name="Adam C."/>
            <person name="Molina H."/>
            <person name="Bunkerborg J."/>
            <person name="Jin E."/>
            <person name="Buchheim M."/>
            <person name="Magnuson J."/>
        </authorList>
    </citation>
    <scope>NUCLEOTIDE SEQUENCE</scope>
    <source>
        <strain evidence="2">CCAP 19/18</strain>
    </source>
</reference>
<feature type="compositionally biased region" description="Basic and acidic residues" evidence="1">
    <location>
        <begin position="36"/>
        <end position="48"/>
    </location>
</feature>
<accession>A0ABQ7FUW2</accession>
<comment type="caution">
    <text evidence="2">The sequence shown here is derived from an EMBL/GenBank/DDBJ whole genome shotgun (WGS) entry which is preliminary data.</text>
</comment>
<keyword evidence="3" id="KW-1185">Reference proteome</keyword>
<proteinExistence type="predicted"/>
<protein>
    <recommendedName>
        <fullName evidence="4">Encoded protein</fullName>
    </recommendedName>
</protein>
<evidence type="ECO:0008006" key="4">
    <source>
        <dbReference type="Google" id="ProtNLM"/>
    </source>
</evidence>
<name>A0ABQ7FUW2_DUNSA</name>
<dbReference type="Proteomes" id="UP000815325">
    <property type="component" value="Unassembled WGS sequence"/>
</dbReference>
<evidence type="ECO:0000313" key="2">
    <source>
        <dbReference type="EMBL" id="KAF5826180.1"/>
    </source>
</evidence>
<sequence length="204" mass="22070">MLCTPKKEKHQVQQKKGAALKSSKRTSVPVEEKDEEQQQKPTGKEEQGKPASDSSPEIQVKSPAYNTIQHGKEGEQLSKPAPQQPQQPDTPAIRLAATVPPSNKFRLQQSNPRPSNAPPLKRLVLISSRVHNCSKVASSVRPDAAFCMYNWHSSLSELQQHVDALTPPGSHVSSIAVLAPGDAPASVGACVVCELQRSAHPFLP</sequence>
<evidence type="ECO:0000256" key="1">
    <source>
        <dbReference type="SAM" id="MobiDB-lite"/>
    </source>
</evidence>